<accession>A0A6C0LGF9</accession>
<reference evidence="1" key="1">
    <citation type="journal article" date="2020" name="Nature">
        <title>Giant virus diversity and host interactions through global metagenomics.</title>
        <authorList>
            <person name="Schulz F."/>
            <person name="Roux S."/>
            <person name="Paez-Espino D."/>
            <person name="Jungbluth S."/>
            <person name="Walsh D.A."/>
            <person name="Denef V.J."/>
            <person name="McMahon K.D."/>
            <person name="Konstantinidis K.T."/>
            <person name="Eloe-Fadrosh E.A."/>
            <person name="Kyrpides N.C."/>
            <person name="Woyke T."/>
        </authorList>
    </citation>
    <scope>NUCLEOTIDE SEQUENCE</scope>
    <source>
        <strain evidence="1">GVMAG-M-3300027804-48</strain>
    </source>
</reference>
<protein>
    <submittedName>
        <fullName evidence="1">Uncharacterized protein</fullName>
    </submittedName>
</protein>
<name>A0A6C0LGF9_9ZZZZ</name>
<organism evidence="1">
    <name type="scientific">viral metagenome</name>
    <dbReference type="NCBI Taxonomy" id="1070528"/>
    <lineage>
        <taxon>unclassified sequences</taxon>
        <taxon>metagenomes</taxon>
        <taxon>organismal metagenomes</taxon>
    </lineage>
</organism>
<dbReference type="EMBL" id="MN740491">
    <property type="protein sequence ID" value="QHU29643.1"/>
    <property type="molecule type" value="Genomic_DNA"/>
</dbReference>
<dbReference type="AlphaFoldDB" id="A0A6C0LGF9"/>
<evidence type="ECO:0000313" key="1">
    <source>
        <dbReference type="EMBL" id="QHU29643.1"/>
    </source>
</evidence>
<proteinExistence type="predicted"/>
<sequence>MIEDNQNKLYLISLKMIKDKYNINSFSIDTFNSIYQHFNSTNNNNLSTNEINKLILKNIDESFKNPPLPQPAKEPQVTLPEEDNDINNKITELRNIRANMINNSSADINNNTTLNNYNDFILNPIQLNGNGNANANANGNVNGNVNANGNVNGNGNGNANGNANGKSFIINTIKNEIAVNNKYLNHNIYPAYLCVPAVVKKYTPYIILLINDNISNISYTFIPDIKNDVWDIWKPVNDNYTSVGILNSNWNINIYDFSNHLLNFNDFYTDIIEVLEISSTNEFNIKVTNIALFEIKDKIKIILKNNISYDNVINKIDSNNIITINKNNLKLEDFINSKVFNYKFQMSLIFKYFPK</sequence>